<organism evidence="2 3">
    <name type="scientific">Sinocyclocheilus rhinocerous</name>
    <dbReference type="NCBI Taxonomy" id="307959"/>
    <lineage>
        <taxon>Eukaryota</taxon>
        <taxon>Metazoa</taxon>
        <taxon>Chordata</taxon>
        <taxon>Craniata</taxon>
        <taxon>Vertebrata</taxon>
        <taxon>Euteleostomi</taxon>
        <taxon>Actinopterygii</taxon>
        <taxon>Neopterygii</taxon>
        <taxon>Teleostei</taxon>
        <taxon>Ostariophysi</taxon>
        <taxon>Cypriniformes</taxon>
        <taxon>Cyprinidae</taxon>
        <taxon>Cyprininae</taxon>
        <taxon>Sinocyclocheilus</taxon>
    </lineage>
</organism>
<evidence type="ECO:0000313" key="3">
    <source>
        <dbReference type="Proteomes" id="UP000472270"/>
    </source>
</evidence>
<dbReference type="Ensembl" id="ENSSRHT00000078631.1">
    <property type="protein sequence ID" value="ENSSRHP00000076546.1"/>
    <property type="gene ID" value="ENSSRHG00000037982.1"/>
</dbReference>
<feature type="coiled-coil region" evidence="1">
    <location>
        <begin position="25"/>
        <end position="77"/>
    </location>
</feature>
<name>A0A673LKW0_9TELE</name>
<sequence>MTPLPAYLSALAAKPRAAPRGPGAIEQMRAELRELRDDLDTLKTQHKNEIKLLLNELDEEKKMRLSLQIEVERLKKHMSK</sequence>
<reference evidence="2" key="2">
    <citation type="submission" date="2025-09" db="UniProtKB">
        <authorList>
            <consortium name="Ensembl"/>
        </authorList>
    </citation>
    <scope>IDENTIFICATION</scope>
</reference>
<accession>A0A673LKW0</accession>
<protein>
    <submittedName>
        <fullName evidence="2">Si:dkey-71d15.2</fullName>
    </submittedName>
</protein>
<reference evidence="2" key="1">
    <citation type="submission" date="2025-08" db="UniProtKB">
        <authorList>
            <consortium name="Ensembl"/>
        </authorList>
    </citation>
    <scope>IDENTIFICATION</scope>
</reference>
<keyword evidence="1" id="KW-0175">Coiled coil</keyword>
<evidence type="ECO:0000313" key="2">
    <source>
        <dbReference type="Ensembl" id="ENSSRHP00000076546.1"/>
    </source>
</evidence>
<proteinExistence type="predicted"/>
<dbReference type="AlphaFoldDB" id="A0A673LKW0"/>
<evidence type="ECO:0000256" key="1">
    <source>
        <dbReference type="SAM" id="Coils"/>
    </source>
</evidence>
<keyword evidence="3" id="KW-1185">Reference proteome</keyword>
<dbReference type="Proteomes" id="UP000472270">
    <property type="component" value="Unassembled WGS sequence"/>
</dbReference>